<feature type="compositionally biased region" description="Low complexity" evidence="1">
    <location>
        <begin position="1023"/>
        <end position="1035"/>
    </location>
</feature>
<feature type="compositionally biased region" description="Low complexity" evidence="1">
    <location>
        <begin position="34"/>
        <end position="46"/>
    </location>
</feature>
<accession>A0AAV4A626</accession>
<feature type="compositionally biased region" description="Low complexity" evidence="1">
    <location>
        <begin position="896"/>
        <end position="926"/>
    </location>
</feature>
<dbReference type="GO" id="GO:0016592">
    <property type="term" value="C:mediator complex"/>
    <property type="evidence" value="ECO:0007669"/>
    <property type="project" value="TreeGrafter"/>
</dbReference>
<feature type="region of interest" description="Disordered" evidence="1">
    <location>
        <begin position="538"/>
        <end position="689"/>
    </location>
</feature>
<feature type="region of interest" description="Disordered" evidence="1">
    <location>
        <begin position="108"/>
        <end position="137"/>
    </location>
</feature>
<dbReference type="PANTHER" id="PTHR46007">
    <property type="entry name" value="MEDIATOR OF RNA POLYMERASE II TRANSCRIPTION SUBUNIT 12"/>
    <property type="match status" value="1"/>
</dbReference>
<dbReference type="GO" id="GO:0045944">
    <property type="term" value="P:positive regulation of transcription by RNA polymerase II"/>
    <property type="evidence" value="ECO:0007669"/>
    <property type="project" value="TreeGrafter"/>
</dbReference>
<reference evidence="2 3" key="1">
    <citation type="journal article" date="2021" name="Elife">
        <title>Chloroplast acquisition without the gene transfer in kleptoplastic sea slugs, Plakobranchus ocellatus.</title>
        <authorList>
            <person name="Maeda T."/>
            <person name="Takahashi S."/>
            <person name="Yoshida T."/>
            <person name="Shimamura S."/>
            <person name="Takaki Y."/>
            <person name="Nagai Y."/>
            <person name="Toyoda A."/>
            <person name="Suzuki Y."/>
            <person name="Arimoto A."/>
            <person name="Ishii H."/>
            <person name="Satoh N."/>
            <person name="Nishiyama T."/>
            <person name="Hasebe M."/>
            <person name="Maruyama T."/>
            <person name="Minagawa J."/>
            <person name="Obokata J."/>
            <person name="Shigenobu S."/>
        </authorList>
    </citation>
    <scope>NUCLEOTIDE SEQUENCE [LARGE SCALE GENOMIC DNA]</scope>
</reference>
<dbReference type="Proteomes" id="UP000735302">
    <property type="component" value="Unassembled WGS sequence"/>
</dbReference>
<feature type="region of interest" description="Disordered" evidence="1">
    <location>
        <begin position="887"/>
        <end position="956"/>
    </location>
</feature>
<feature type="compositionally biased region" description="Basic and acidic residues" evidence="1">
    <location>
        <begin position="626"/>
        <end position="653"/>
    </location>
</feature>
<name>A0AAV4A626_9GAST</name>
<feature type="region of interest" description="Disordered" evidence="1">
    <location>
        <begin position="1007"/>
        <end position="1121"/>
    </location>
</feature>
<dbReference type="PANTHER" id="PTHR46007:SF8">
    <property type="entry name" value="C2H2-TYPE DOMAIN-CONTAINING PROTEIN"/>
    <property type="match status" value="1"/>
</dbReference>
<keyword evidence="3" id="KW-1185">Reference proteome</keyword>
<feature type="region of interest" description="Disordered" evidence="1">
    <location>
        <begin position="457"/>
        <end position="479"/>
    </location>
</feature>
<gene>
    <name evidence="2" type="ORF">PoB_002881200</name>
</gene>
<feature type="region of interest" description="Disordered" evidence="1">
    <location>
        <begin position="280"/>
        <end position="300"/>
    </location>
</feature>
<feature type="compositionally biased region" description="Acidic residues" evidence="1">
    <location>
        <begin position="654"/>
        <end position="669"/>
    </location>
</feature>
<feature type="compositionally biased region" description="Polar residues" evidence="1">
    <location>
        <begin position="337"/>
        <end position="348"/>
    </location>
</feature>
<feature type="compositionally biased region" description="Low complexity" evidence="1">
    <location>
        <begin position="811"/>
        <end position="826"/>
    </location>
</feature>
<feature type="compositionally biased region" description="Basic and acidic residues" evidence="1">
    <location>
        <begin position="1066"/>
        <end position="1121"/>
    </location>
</feature>
<dbReference type="GO" id="GO:0003713">
    <property type="term" value="F:transcription coactivator activity"/>
    <property type="evidence" value="ECO:0007669"/>
    <property type="project" value="TreeGrafter"/>
</dbReference>
<protein>
    <submittedName>
        <fullName evidence="2">Uncharacterized protein</fullName>
    </submittedName>
</protein>
<sequence length="1121" mass="123461">MNKHTLNYHTRLHDWYRQHSIKLQKQELLQQLQQQQLHHRQQQQQQTTDPAGTGEVPARDGGNLTQDKLHAIHDWCADVNRNLFRVKKREAPPLFRRCRVTSASTVASGNSSSAAWGRRQARGGVAGSTSAHFRAGDPRRVRSADVFTVTGHWAKQPKAMLSGGELLAKRPVTAPRNHFNAATQRVKQTSTEELDLCIRNSRDAGEALDAEGQMARTLPRVNHDSLHLRSNALVLKQNGPRLAERGLYSPRDSLSNTPDPSAGKLINRFLQHEASRNHCASCKPAQTEEGRRAKSANTGARLRFMDEAGDVSEALDSNQINEASMNHQRAVELAKNAKNSQYSRQRPATSKAGGRPDTGVADSTQTGNAVTAEPSKVSTAPSAITRGEDQQEEEEQARSPSDTLLHVRPGFCNKCSGIYSGPGKDDARDTSASPACGNCIHGISVDSTQQLQRQLKLKQQQQQQQSAHTRKQRVTAEERIDMELRKTEMEVSQVESRLSENGIHYSAERAGIREETRGLIRPGTTSTAALRARLAAQMAMDEEDGEDALDTADGLRGKSEYSDDESNDLSGSHDSLDHGLEQSPAKKTRKSAGHVTIITGGGHDGDDDSANNNKNGAVNGYVEDSNGERGRDGENDPRGHDQIPIRMHHKDDEYAADDCDNDGDDDDGSMEPPDPAQLTRVRGSHGGRRKSISFTYKPVIAAPSISNGLLNVLSIDDCKFHMRYSPHKILEEHEITENLMVPLSLLQFNEDDDEEEEGDDEDDDNGSEAGQPKQQQQRPQHHDTNSKVAMRISRSPSPELIYTGNERRAKGLSNKNLNNKGENRNGAASPNTSICSSTARKATAANVRKFRALHDPDDMYYHKSQRPRSACLARAFHTLIHDRTIMQRLDTPSKTNNNNNNTINNTNNNSNNNNNIRNVSVRVRTSAKSLKDGQKKSATLGGGGSHGPRGSEKWDARDTIDGVLKVEGGPKYRKINAALRRHMGELMQEQCKKLQVQYQRQRNAGQLRLGNKRGGGGVPSPSPSLSVSLSLESLPQTKKGILKPSTATDDSDDHVLQTLDNNGRATETESGDKGPSEVTESEHKDQTEVTESENKDQTEVTESEHKDQTEMTELDDKGQAL</sequence>
<evidence type="ECO:0000313" key="2">
    <source>
        <dbReference type="EMBL" id="GFO02307.1"/>
    </source>
</evidence>
<organism evidence="2 3">
    <name type="scientific">Plakobranchus ocellatus</name>
    <dbReference type="NCBI Taxonomy" id="259542"/>
    <lineage>
        <taxon>Eukaryota</taxon>
        <taxon>Metazoa</taxon>
        <taxon>Spiralia</taxon>
        <taxon>Lophotrochozoa</taxon>
        <taxon>Mollusca</taxon>
        <taxon>Gastropoda</taxon>
        <taxon>Heterobranchia</taxon>
        <taxon>Euthyneura</taxon>
        <taxon>Panpulmonata</taxon>
        <taxon>Sacoglossa</taxon>
        <taxon>Placobranchoidea</taxon>
        <taxon>Plakobranchidae</taxon>
        <taxon>Plakobranchus</taxon>
    </lineage>
</organism>
<dbReference type="InterPro" id="IPR051647">
    <property type="entry name" value="Mediator_comp_sub12"/>
</dbReference>
<evidence type="ECO:0000256" key="1">
    <source>
        <dbReference type="SAM" id="MobiDB-lite"/>
    </source>
</evidence>
<feature type="compositionally biased region" description="Acidic residues" evidence="1">
    <location>
        <begin position="540"/>
        <end position="550"/>
    </location>
</feature>
<feature type="compositionally biased region" description="Polar residues" evidence="1">
    <location>
        <begin position="828"/>
        <end position="840"/>
    </location>
</feature>
<feature type="region of interest" description="Disordered" evidence="1">
    <location>
        <begin position="751"/>
        <end position="840"/>
    </location>
</feature>
<feature type="region of interest" description="Disordered" evidence="1">
    <location>
        <begin position="34"/>
        <end position="64"/>
    </location>
</feature>
<dbReference type="AlphaFoldDB" id="A0AAV4A626"/>
<feature type="region of interest" description="Disordered" evidence="1">
    <location>
        <begin position="335"/>
        <end position="407"/>
    </location>
</feature>
<proteinExistence type="predicted"/>
<feature type="compositionally biased region" description="Acidic residues" evidence="1">
    <location>
        <begin position="751"/>
        <end position="766"/>
    </location>
</feature>
<evidence type="ECO:0000313" key="3">
    <source>
        <dbReference type="Proteomes" id="UP000735302"/>
    </source>
</evidence>
<dbReference type="EMBL" id="BLXT01003580">
    <property type="protein sequence ID" value="GFO02307.1"/>
    <property type="molecule type" value="Genomic_DNA"/>
</dbReference>
<comment type="caution">
    <text evidence="2">The sequence shown here is derived from an EMBL/GenBank/DDBJ whole genome shotgun (WGS) entry which is preliminary data.</text>
</comment>